<dbReference type="HOGENOM" id="CLU_586308_0_0_10"/>
<accession>A3XLY9</accession>
<protein>
    <recommendedName>
        <fullName evidence="3">Nicotinate-nucleotide adenylyltransferase</fullName>
    </recommendedName>
</protein>
<dbReference type="STRING" id="398720.MED217_11274"/>
<dbReference type="AlphaFoldDB" id="A3XLY9"/>
<evidence type="ECO:0008006" key="3">
    <source>
        <dbReference type="Google" id="ProtNLM"/>
    </source>
</evidence>
<gene>
    <name evidence="1" type="ORF">MED217_11274</name>
</gene>
<proteinExistence type="predicted"/>
<dbReference type="EMBL" id="AANC01000004">
    <property type="protein sequence ID" value="EAQ49432.1"/>
    <property type="molecule type" value="Genomic_DNA"/>
</dbReference>
<organism evidence="1 2">
    <name type="scientific">Leeuwenhoekiella blandensis (strain CECT 7118 / CCUG 51940 / KCTC 22103 / MED217)</name>
    <name type="common">Flavobacterium sp. (strain MED217)</name>
    <dbReference type="NCBI Taxonomy" id="398720"/>
    <lineage>
        <taxon>Bacteria</taxon>
        <taxon>Pseudomonadati</taxon>
        <taxon>Bacteroidota</taxon>
        <taxon>Flavobacteriia</taxon>
        <taxon>Flavobacteriales</taxon>
        <taxon>Flavobacteriaceae</taxon>
        <taxon>Leeuwenhoekiella</taxon>
    </lineage>
</organism>
<reference evidence="1 2" key="1">
    <citation type="journal article" date="2007" name="Nature">
        <title>Light stimulates growth of proteorhodopsin-containing marine Flavobacteria.</title>
        <authorList>
            <person name="Gomez-Consarnau L."/>
            <person name="Gonzalez J.M."/>
            <person name="Coll-Llado M."/>
            <person name="Gourdon P."/>
            <person name="Pascher T."/>
            <person name="Neutze R."/>
            <person name="Pedros-Alio C."/>
            <person name="Pinhassi J."/>
        </authorList>
    </citation>
    <scope>NUCLEOTIDE SEQUENCE [LARGE SCALE GENOMIC DNA]</scope>
    <source>
        <strain evidence="1 2">MED217</strain>
    </source>
</reference>
<name>A3XLY9_LEEBM</name>
<sequence length="544" mass="63168">MQTGCVLPMMGIPCDVPVPKKVILKAVKFSTKLHLIFCKPYHFVTFNPQRKQPILTHKKRAMPITIQGDREFENIPSINNKALRINLNQNIYGTFAEIGAGQETVRHFFRAGGASGTIAKAMSAYDKDFSDAVYGVEHDHRYVTEARLKKMLAHETNLLENRISREKHPNKIYFTYANTVATIDFAKKYKGHGWVGIKYQVEPQAEFNEIILHVRFHETDARLQQLTLGTLGVNLIYGAYYKYDSPKKLLRYLYDHIDKDQIEIDMINFSGPVFSKVDNRLMSLQLVKNGFTDAVMFGPDGNNILSAKILYKKNILALRGSFRPVTKVNTDMYRKSLEIFLSENRVKEENTEVIFEITLSNLRAEGEIDEEDFMARARLLCNLGHTVMISNFQEYYRLVEYFSRYTKERMGLAMGVNNLIDIFDESYYRHLSGGILEAFGKLFFKDLRVYLYPMRDPETGEFFTSENLKVHPRMKELYKFFKYNGRVVDIEDYNPDILNVFSRQVLKMISNSEEGWEQMLPKGIAQQIKEQGLFDYKPKTIEQE</sequence>
<dbReference type="SUPFAM" id="SSF52374">
    <property type="entry name" value="Nucleotidylyl transferase"/>
    <property type="match status" value="1"/>
</dbReference>
<comment type="caution">
    <text evidence="1">The sequence shown here is derived from an EMBL/GenBank/DDBJ whole genome shotgun (WGS) entry which is preliminary data.</text>
</comment>
<evidence type="ECO:0000313" key="1">
    <source>
        <dbReference type="EMBL" id="EAQ49432.1"/>
    </source>
</evidence>
<dbReference type="eggNOG" id="COG1057">
    <property type="taxonomic scope" value="Bacteria"/>
</dbReference>
<keyword evidence="2" id="KW-1185">Reference proteome</keyword>
<dbReference type="Proteomes" id="UP000001601">
    <property type="component" value="Unassembled WGS sequence"/>
</dbReference>
<evidence type="ECO:0000313" key="2">
    <source>
        <dbReference type="Proteomes" id="UP000001601"/>
    </source>
</evidence>